<dbReference type="EMBL" id="CAMXCT020001891">
    <property type="protein sequence ID" value="CAL1147315.1"/>
    <property type="molecule type" value="Genomic_DNA"/>
</dbReference>
<dbReference type="EMBL" id="CAMXCT030001891">
    <property type="protein sequence ID" value="CAL4781252.1"/>
    <property type="molecule type" value="Genomic_DNA"/>
</dbReference>
<dbReference type="PROSITE" id="PS00383">
    <property type="entry name" value="TYR_PHOSPHATASE_1"/>
    <property type="match status" value="1"/>
</dbReference>
<feature type="domain" description="Tyrosine specific protein phosphatases" evidence="2">
    <location>
        <begin position="112"/>
        <end position="178"/>
    </location>
</feature>
<keyword evidence="6" id="KW-1185">Reference proteome</keyword>
<evidence type="ECO:0000259" key="2">
    <source>
        <dbReference type="PROSITE" id="PS50056"/>
    </source>
</evidence>
<gene>
    <name evidence="3" type="ORF">C1SCF055_LOCUS20635</name>
</gene>
<dbReference type="InterPro" id="IPR029021">
    <property type="entry name" value="Prot-tyrosine_phosphatase-like"/>
</dbReference>
<keyword evidence="1" id="KW-0378">Hydrolase</keyword>
<reference evidence="4" key="2">
    <citation type="submission" date="2024-04" db="EMBL/GenBank/DDBJ databases">
        <authorList>
            <person name="Chen Y."/>
            <person name="Shah S."/>
            <person name="Dougan E. K."/>
            <person name="Thang M."/>
            <person name="Chan C."/>
        </authorList>
    </citation>
    <scope>NUCLEOTIDE SEQUENCE [LARGE SCALE GENOMIC DNA]</scope>
</reference>
<evidence type="ECO:0000313" key="3">
    <source>
        <dbReference type="EMBL" id="CAI3993940.1"/>
    </source>
</evidence>
<dbReference type="OrthoDB" id="445142at2759"/>
<organism evidence="3">
    <name type="scientific">Cladocopium goreaui</name>
    <dbReference type="NCBI Taxonomy" id="2562237"/>
    <lineage>
        <taxon>Eukaryota</taxon>
        <taxon>Sar</taxon>
        <taxon>Alveolata</taxon>
        <taxon>Dinophyceae</taxon>
        <taxon>Suessiales</taxon>
        <taxon>Symbiodiniaceae</taxon>
        <taxon>Cladocopium</taxon>
    </lineage>
</organism>
<dbReference type="PANTHER" id="PTHR23339">
    <property type="entry name" value="TYROSINE SPECIFIC PROTEIN PHOSPHATASE AND DUAL SPECIFICITY PROTEIN PHOSPHATASE"/>
    <property type="match status" value="1"/>
</dbReference>
<name>A0A9P1CM55_9DINO</name>
<dbReference type="InterPro" id="IPR050561">
    <property type="entry name" value="PTP"/>
</dbReference>
<dbReference type="Gene3D" id="3.90.190.10">
    <property type="entry name" value="Protein tyrosine phosphatase superfamily"/>
    <property type="match status" value="1"/>
</dbReference>
<dbReference type="InterPro" id="IPR057023">
    <property type="entry name" value="PTP-SAK"/>
</dbReference>
<protein>
    <submittedName>
        <fullName evidence="5">Tyrosine specific protein phosphatases domain-containing protein</fullName>
    </submittedName>
</protein>
<dbReference type="PROSITE" id="PS50056">
    <property type="entry name" value="TYR_PHOSPHATASE_2"/>
    <property type="match status" value="1"/>
</dbReference>
<dbReference type="Pfam" id="PF22784">
    <property type="entry name" value="PTP-SAK"/>
    <property type="match status" value="1"/>
</dbReference>
<dbReference type="InterPro" id="IPR016130">
    <property type="entry name" value="Tyr_Pase_AS"/>
</dbReference>
<dbReference type="EMBL" id="CAMXCT010001891">
    <property type="protein sequence ID" value="CAI3993940.1"/>
    <property type="molecule type" value="Genomic_DNA"/>
</dbReference>
<dbReference type="GO" id="GO:0016791">
    <property type="term" value="F:phosphatase activity"/>
    <property type="evidence" value="ECO:0007669"/>
    <property type="project" value="UniProtKB-ARBA"/>
</dbReference>
<dbReference type="Proteomes" id="UP001152797">
    <property type="component" value="Unassembled WGS sequence"/>
</dbReference>
<accession>A0A9P1CM55</accession>
<evidence type="ECO:0000313" key="4">
    <source>
        <dbReference type="EMBL" id="CAL1147315.1"/>
    </source>
</evidence>
<reference evidence="3" key="1">
    <citation type="submission" date="2022-10" db="EMBL/GenBank/DDBJ databases">
        <authorList>
            <person name="Chen Y."/>
            <person name="Dougan E. K."/>
            <person name="Chan C."/>
            <person name="Rhodes N."/>
            <person name="Thang M."/>
        </authorList>
    </citation>
    <scope>NUCLEOTIDE SEQUENCE</scope>
</reference>
<evidence type="ECO:0000313" key="5">
    <source>
        <dbReference type="EMBL" id="CAL4781252.1"/>
    </source>
</evidence>
<comment type="caution">
    <text evidence="3">The sequence shown here is derived from an EMBL/GenBank/DDBJ whole genome shotgun (WGS) entry which is preliminary data.</text>
</comment>
<proteinExistence type="predicted"/>
<dbReference type="AlphaFoldDB" id="A0A9P1CM55"/>
<sequence length="233" mass="25669">MDGSHIKSSIDGLPDLQLDPGPHATCHWMLPKLLAGSFPGDRTEPNHSAKVRSLLDGGVNTFICLQEHGELKRFTPYVTTAETLRKSESTEFPDALEFFHCPIQDNDVTSDDQLLCALRTLVKKLLQGRGVYVHCWGGHGRTGTLICALLVTCYGLSPAEAEDLYNKAERLRGARNGIWPGSAVQREQVERFAGRALDLDGPLLPPLEEPAVFAAPWVVSLEQTTWPARVTTR</sequence>
<dbReference type="InterPro" id="IPR000387">
    <property type="entry name" value="Tyr_Pase_dom"/>
</dbReference>
<evidence type="ECO:0000256" key="1">
    <source>
        <dbReference type="ARBA" id="ARBA00022801"/>
    </source>
</evidence>
<dbReference type="SUPFAM" id="SSF52799">
    <property type="entry name" value="(Phosphotyrosine protein) phosphatases II"/>
    <property type="match status" value="1"/>
</dbReference>
<evidence type="ECO:0000313" key="6">
    <source>
        <dbReference type="Proteomes" id="UP001152797"/>
    </source>
</evidence>